<keyword evidence="9" id="KW-0720">Serine protease</keyword>
<dbReference type="Gene3D" id="2.40.10.10">
    <property type="entry name" value="Trypsin-like serine proteases"/>
    <property type="match status" value="2"/>
</dbReference>
<proteinExistence type="inferred from homology"/>
<evidence type="ECO:0000256" key="10">
    <source>
        <dbReference type="ARBA" id="ARBA00023016"/>
    </source>
</evidence>
<evidence type="ECO:0000256" key="11">
    <source>
        <dbReference type="ARBA" id="ARBA00032850"/>
    </source>
</evidence>
<sequence>MAAALFAAPASASDDPCAVPRPPGATRSFSAAAARTAPAVVSVLVIRPRRVDSVFGGPDRTPPFPDAPLERSFASGFILSPDGFVATSAHVVFDARETWIAMADGRRLQARVAGFDRDADVALLKVEASGLPAAPLEPQRRVCPGEWVAAMGAPFGFEHTVTAGVVSAYPRFLPGGSVLPLIQTDVAINPGSSGGPLFTSDGAVVGMNSLIYSDNGIFAGVSFALPADQVLRIVSRIRAGRSRRAELGVVTQPVTADLARAFGLGETGGALVVKVAPGSAAEAAGLRSGDVLVATGSRRTASHAQIEEEFSALKPGESLALRLWRGEAMSTVRVHAQAARTQADASPTARTAPEIRLGLGLAPAGATAGLPAGVYVDDVVGSSLLAGIEPGDRITAVNGIPVATASEFDAALRAAADKPTVALLVERGGVASYVPVDRLGR</sequence>
<reference evidence="14" key="1">
    <citation type="submission" date="2020-11" db="EMBL/GenBank/DDBJ databases">
        <title>Bacterial whole genome sequence for Caenimonas sp. DR4.4.</title>
        <authorList>
            <person name="Le V."/>
            <person name="Ko S.-R."/>
            <person name="Ahn C.-Y."/>
            <person name="Oh H.-M."/>
        </authorList>
    </citation>
    <scope>NUCLEOTIDE SEQUENCE</scope>
    <source>
        <strain evidence="14">DR4.4</strain>
    </source>
</reference>
<evidence type="ECO:0000256" key="9">
    <source>
        <dbReference type="ARBA" id="ARBA00022825"/>
    </source>
</evidence>
<feature type="region of interest" description="Disordered" evidence="12">
    <location>
        <begin position="6"/>
        <end position="25"/>
    </location>
</feature>
<dbReference type="EMBL" id="JADWYS010000001">
    <property type="protein sequence ID" value="MBG9390217.1"/>
    <property type="molecule type" value="Genomic_DNA"/>
</dbReference>
<dbReference type="SUPFAM" id="SSF50494">
    <property type="entry name" value="Trypsin-like serine proteases"/>
    <property type="match status" value="1"/>
</dbReference>
<evidence type="ECO:0000256" key="6">
    <source>
        <dbReference type="ARBA" id="ARBA00022670"/>
    </source>
</evidence>
<feature type="domain" description="PDZ" evidence="13">
    <location>
        <begin position="236"/>
        <end position="314"/>
    </location>
</feature>
<keyword evidence="15" id="KW-1185">Reference proteome</keyword>
<feature type="domain" description="PDZ" evidence="13">
    <location>
        <begin position="357"/>
        <end position="429"/>
    </location>
</feature>
<dbReference type="GO" id="GO:0006508">
    <property type="term" value="P:proteolysis"/>
    <property type="evidence" value="ECO:0007669"/>
    <property type="project" value="UniProtKB-KW"/>
</dbReference>
<keyword evidence="10" id="KW-0346">Stress response</keyword>
<dbReference type="PRINTS" id="PR00834">
    <property type="entry name" value="PROTEASES2C"/>
</dbReference>
<comment type="caution">
    <text evidence="14">The sequence shown here is derived from an EMBL/GenBank/DDBJ whole genome shotgun (WGS) entry which is preliminary data.</text>
</comment>
<dbReference type="InterPro" id="IPR041489">
    <property type="entry name" value="PDZ_6"/>
</dbReference>
<dbReference type="PANTHER" id="PTHR22939">
    <property type="entry name" value="SERINE PROTEASE FAMILY S1C HTRA-RELATED"/>
    <property type="match status" value="1"/>
</dbReference>
<evidence type="ECO:0000256" key="8">
    <source>
        <dbReference type="ARBA" id="ARBA00022801"/>
    </source>
</evidence>
<dbReference type="SUPFAM" id="SSF50156">
    <property type="entry name" value="PDZ domain-like"/>
    <property type="match status" value="2"/>
</dbReference>
<evidence type="ECO:0000256" key="7">
    <source>
        <dbReference type="ARBA" id="ARBA00022764"/>
    </source>
</evidence>
<dbReference type="SMART" id="SM00228">
    <property type="entry name" value="PDZ"/>
    <property type="match status" value="2"/>
</dbReference>
<dbReference type="GO" id="GO:0042597">
    <property type="term" value="C:periplasmic space"/>
    <property type="evidence" value="ECO:0007669"/>
    <property type="project" value="UniProtKB-SubCell"/>
</dbReference>
<dbReference type="Proteomes" id="UP000651050">
    <property type="component" value="Unassembled WGS sequence"/>
</dbReference>
<evidence type="ECO:0000313" key="14">
    <source>
        <dbReference type="EMBL" id="MBG9390217.1"/>
    </source>
</evidence>
<dbReference type="Gene3D" id="2.30.42.10">
    <property type="match status" value="2"/>
</dbReference>
<keyword evidence="6" id="KW-0645">Protease</keyword>
<comment type="catalytic activity">
    <reaction evidence="1">
        <text>Acts on substrates that are at least partially unfolded. The cleavage site P1 residue is normally between a pair of hydrophobic residues, such as Val-|-Val.</text>
        <dbReference type="EC" id="3.4.21.107"/>
    </reaction>
</comment>
<dbReference type="InterPro" id="IPR036034">
    <property type="entry name" value="PDZ_sf"/>
</dbReference>
<accession>A0A931H893</accession>
<evidence type="ECO:0000256" key="2">
    <source>
        <dbReference type="ARBA" id="ARBA00004418"/>
    </source>
</evidence>
<dbReference type="InterPro" id="IPR001940">
    <property type="entry name" value="Peptidase_S1C"/>
</dbReference>
<organism evidence="14 15">
    <name type="scientific">Caenimonas aquaedulcis</name>
    <dbReference type="NCBI Taxonomy" id="2793270"/>
    <lineage>
        <taxon>Bacteria</taxon>
        <taxon>Pseudomonadati</taxon>
        <taxon>Pseudomonadota</taxon>
        <taxon>Betaproteobacteria</taxon>
        <taxon>Burkholderiales</taxon>
        <taxon>Comamonadaceae</taxon>
        <taxon>Caenimonas</taxon>
    </lineage>
</organism>
<dbReference type="Pfam" id="PF13365">
    <property type="entry name" value="Trypsin_2"/>
    <property type="match status" value="1"/>
</dbReference>
<evidence type="ECO:0000256" key="4">
    <source>
        <dbReference type="ARBA" id="ARBA00013035"/>
    </source>
</evidence>
<dbReference type="InterPro" id="IPR043504">
    <property type="entry name" value="Peptidase_S1_PA_chymotrypsin"/>
</dbReference>
<evidence type="ECO:0000259" key="13">
    <source>
        <dbReference type="PROSITE" id="PS50106"/>
    </source>
</evidence>
<keyword evidence="7" id="KW-0574">Periplasm</keyword>
<dbReference type="PANTHER" id="PTHR22939:SF130">
    <property type="entry name" value="PERIPLASMIC SERINE ENDOPROTEASE DEGP-LIKE-RELATED"/>
    <property type="match status" value="1"/>
</dbReference>
<evidence type="ECO:0000256" key="1">
    <source>
        <dbReference type="ARBA" id="ARBA00001772"/>
    </source>
</evidence>
<evidence type="ECO:0000256" key="3">
    <source>
        <dbReference type="ARBA" id="ARBA00010541"/>
    </source>
</evidence>
<comment type="similarity">
    <text evidence="3">Belongs to the peptidase S1C family.</text>
</comment>
<dbReference type="PROSITE" id="PS50106">
    <property type="entry name" value="PDZ"/>
    <property type="match status" value="2"/>
</dbReference>
<keyword evidence="8" id="KW-0378">Hydrolase</keyword>
<dbReference type="InterPro" id="IPR009003">
    <property type="entry name" value="Peptidase_S1_PA"/>
</dbReference>
<evidence type="ECO:0000313" key="15">
    <source>
        <dbReference type="Proteomes" id="UP000651050"/>
    </source>
</evidence>
<dbReference type="InterPro" id="IPR001478">
    <property type="entry name" value="PDZ"/>
</dbReference>
<name>A0A931H893_9BURK</name>
<dbReference type="RefSeq" id="WP_196987969.1">
    <property type="nucleotide sequence ID" value="NZ_JADWYS010000001.1"/>
</dbReference>
<feature type="compositionally biased region" description="Low complexity" evidence="12">
    <location>
        <begin position="6"/>
        <end position="18"/>
    </location>
</feature>
<gene>
    <name evidence="14" type="ORF">I5803_19460</name>
</gene>
<dbReference type="AlphaFoldDB" id="A0A931H893"/>
<comment type="subcellular location">
    <subcellularLocation>
        <location evidence="2">Periplasm</location>
    </subcellularLocation>
</comment>
<protein>
    <recommendedName>
        <fullName evidence="5">Probable periplasmic serine endoprotease DegP-like</fullName>
        <ecNumber evidence="4">3.4.21.107</ecNumber>
    </recommendedName>
    <alternativeName>
        <fullName evidence="11">Protease Do</fullName>
    </alternativeName>
</protein>
<dbReference type="EC" id="3.4.21.107" evidence="4"/>
<dbReference type="Pfam" id="PF17820">
    <property type="entry name" value="PDZ_6"/>
    <property type="match status" value="1"/>
</dbReference>
<dbReference type="GO" id="GO:0004252">
    <property type="term" value="F:serine-type endopeptidase activity"/>
    <property type="evidence" value="ECO:0007669"/>
    <property type="project" value="InterPro"/>
</dbReference>
<dbReference type="Pfam" id="PF13180">
    <property type="entry name" value="PDZ_2"/>
    <property type="match status" value="1"/>
</dbReference>
<evidence type="ECO:0000256" key="12">
    <source>
        <dbReference type="SAM" id="MobiDB-lite"/>
    </source>
</evidence>
<evidence type="ECO:0000256" key="5">
    <source>
        <dbReference type="ARBA" id="ARBA00013958"/>
    </source>
</evidence>